<dbReference type="GO" id="GO:0030126">
    <property type="term" value="C:COPI vesicle coat"/>
    <property type="evidence" value="ECO:0007669"/>
    <property type="project" value="TreeGrafter"/>
</dbReference>
<dbReference type="Gene3D" id="1.25.40.10">
    <property type="entry name" value="Tetratricopeptide repeat domain"/>
    <property type="match status" value="1"/>
</dbReference>
<dbReference type="PANTHER" id="PTHR10805">
    <property type="entry name" value="COATOMER SUBUNIT EPSILON"/>
    <property type="match status" value="1"/>
</dbReference>
<sequence>MSELYHVRRLFTLGAYSTLISVQLPEPSSEDYTSILLYQARAHIALNDAASALGLLPANSTSVAVKAVRALAQSLDDEAALETLRDLCVEIEGDDAAADEKEKSAVRVAAATAFARAGETEEALETLGAGTPTEDLDAVALIVHLYLSIRRPDLARREFSRASKWAEDDLLLQHIEASIGLVTGADAYGNPHSYYAEQIAGSAPNAHLLTARGSTHLLRGNAREAAEDFASAVKGSKNKRGEPDALAGGVAAARKQADVDELLKRLQAEYPAHPLVADLGEKSDLFDNLTGNYTVPSLPQAVA</sequence>
<dbReference type="InParanoid" id="A0A165HZ40"/>
<keyword evidence="10" id="KW-0968">Cytoplasmic vesicle</keyword>
<dbReference type="InterPro" id="IPR011990">
    <property type="entry name" value="TPR-like_helical_dom_sf"/>
</dbReference>
<dbReference type="GO" id="GO:0006888">
    <property type="term" value="P:endoplasmic reticulum to Golgi vesicle-mediated transport"/>
    <property type="evidence" value="ECO:0007669"/>
    <property type="project" value="TreeGrafter"/>
</dbReference>
<comment type="similarity">
    <text evidence="3">Belongs to the COPE family.</text>
</comment>
<comment type="subcellular location">
    <subcellularLocation>
        <location evidence="2">Cytoplasmic vesicle</location>
        <location evidence="2">COPI-coated vesicle membrane</location>
        <topology evidence="2">Peripheral membrane protein</topology>
        <orientation evidence="2">Cytoplasmic side</orientation>
    </subcellularLocation>
    <subcellularLocation>
        <location evidence="1">Golgi apparatus membrane</location>
        <topology evidence="1">Peripheral membrane protein</topology>
        <orientation evidence="1">Cytoplasmic side</orientation>
    </subcellularLocation>
</comment>
<keyword evidence="7" id="KW-0653">Protein transport</keyword>
<evidence type="ECO:0000256" key="8">
    <source>
        <dbReference type="ARBA" id="ARBA00023034"/>
    </source>
</evidence>
<dbReference type="OrthoDB" id="310217at2759"/>
<protein>
    <recommendedName>
        <fullName evidence="13">Coatomer subunit epsilon</fullName>
    </recommendedName>
</protein>
<keyword evidence="5" id="KW-0963">Cytoplasm</keyword>
<evidence type="ECO:0000256" key="2">
    <source>
        <dbReference type="ARBA" id="ARBA00004347"/>
    </source>
</evidence>
<evidence type="ECO:0000256" key="3">
    <source>
        <dbReference type="ARBA" id="ARBA00008827"/>
    </source>
</evidence>
<evidence type="ECO:0000256" key="6">
    <source>
        <dbReference type="ARBA" id="ARBA00022892"/>
    </source>
</evidence>
<dbReference type="FunCoup" id="A0A165HZ40">
    <property type="interactions" value="314"/>
</dbReference>
<evidence type="ECO:0000256" key="4">
    <source>
        <dbReference type="ARBA" id="ARBA00022448"/>
    </source>
</evidence>
<proteinExistence type="inferred from homology"/>
<evidence type="ECO:0000256" key="1">
    <source>
        <dbReference type="ARBA" id="ARBA00004255"/>
    </source>
</evidence>
<reference evidence="11 12" key="1">
    <citation type="journal article" date="2016" name="Mol. Biol. Evol.">
        <title>Comparative Genomics of Early-Diverging Mushroom-Forming Fungi Provides Insights into the Origins of Lignocellulose Decay Capabilities.</title>
        <authorList>
            <person name="Nagy L.G."/>
            <person name="Riley R."/>
            <person name="Tritt A."/>
            <person name="Adam C."/>
            <person name="Daum C."/>
            <person name="Floudas D."/>
            <person name="Sun H."/>
            <person name="Yadav J.S."/>
            <person name="Pangilinan J."/>
            <person name="Larsson K.H."/>
            <person name="Matsuura K."/>
            <person name="Barry K."/>
            <person name="Labutti K."/>
            <person name="Kuo R."/>
            <person name="Ohm R.A."/>
            <person name="Bhattacharya S.S."/>
            <person name="Shirouzu T."/>
            <person name="Yoshinaga Y."/>
            <person name="Martin F.M."/>
            <person name="Grigoriev I.V."/>
            <person name="Hibbett D.S."/>
        </authorList>
    </citation>
    <scope>NUCLEOTIDE SEQUENCE [LARGE SCALE GENOMIC DNA]</scope>
    <source>
        <strain evidence="11 12">HHB12029</strain>
    </source>
</reference>
<dbReference type="AlphaFoldDB" id="A0A165HZ40"/>
<accession>A0A165HZ40</accession>
<name>A0A165HZ40_EXIGL</name>
<dbReference type="Pfam" id="PF04733">
    <property type="entry name" value="Coatomer_E"/>
    <property type="match status" value="1"/>
</dbReference>
<keyword evidence="8" id="KW-0333">Golgi apparatus</keyword>
<dbReference type="GO" id="GO:0015031">
    <property type="term" value="P:protein transport"/>
    <property type="evidence" value="ECO:0007669"/>
    <property type="project" value="UniProtKB-KW"/>
</dbReference>
<dbReference type="GO" id="GO:0000139">
    <property type="term" value="C:Golgi membrane"/>
    <property type="evidence" value="ECO:0007669"/>
    <property type="project" value="UniProtKB-SubCell"/>
</dbReference>
<dbReference type="Proteomes" id="UP000077266">
    <property type="component" value="Unassembled WGS sequence"/>
</dbReference>
<evidence type="ECO:0000256" key="7">
    <source>
        <dbReference type="ARBA" id="ARBA00022927"/>
    </source>
</evidence>
<gene>
    <name evidence="11" type="ORF">EXIGLDRAFT_836273</name>
</gene>
<keyword evidence="12" id="KW-1185">Reference proteome</keyword>
<evidence type="ECO:0000313" key="11">
    <source>
        <dbReference type="EMBL" id="KZV92662.1"/>
    </source>
</evidence>
<keyword evidence="6" id="KW-0931">ER-Golgi transport</keyword>
<evidence type="ECO:0000256" key="9">
    <source>
        <dbReference type="ARBA" id="ARBA00023136"/>
    </source>
</evidence>
<dbReference type="EMBL" id="KV426004">
    <property type="protein sequence ID" value="KZV92662.1"/>
    <property type="molecule type" value="Genomic_DNA"/>
</dbReference>
<organism evidence="11 12">
    <name type="scientific">Exidia glandulosa HHB12029</name>
    <dbReference type="NCBI Taxonomy" id="1314781"/>
    <lineage>
        <taxon>Eukaryota</taxon>
        <taxon>Fungi</taxon>
        <taxon>Dikarya</taxon>
        <taxon>Basidiomycota</taxon>
        <taxon>Agaricomycotina</taxon>
        <taxon>Agaricomycetes</taxon>
        <taxon>Auriculariales</taxon>
        <taxon>Exidiaceae</taxon>
        <taxon>Exidia</taxon>
    </lineage>
</organism>
<evidence type="ECO:0008006" key="13">
    <source>
        <dbReference type="Google" id="ProtNLM"/>
    </source>
</evidence>
<evidence type="ECO:0000256" key="5">
    <source>
        <dbReference type="ARBA" id="ARBA00022490"/>
    </source>
</evidence>
<evidence type="ECO:0000313" key="12">
    <source>
        <dbReference type="Proteomes" id="UP000077266"/>
    </source>
</evidence>
<dbReference type="GO" id="GO:0006891">
    <property type="term" value="P:intra-Golgi vesicle-mediated transport"/>
    <property type="evidence" value="ECO:0007669"/>
    <property type="project" value="TreeGrafter"/>
</dbReference>
<dbReference type="GO" id="GO:0006890">
    <property type="term" value="P:retrograde vesicle-mediated transport, Golgi to endoplasmic reticulum"/>
    <property type="evidence" value="ECO:0007669"/>
    <property type="project" value="InterPro"/>
</dbReference>
<dbReference type="InterPro" id="IPR006822">
    <property type="entry name" value="Coatomer_esu"/>
</dbReference>
<dbReference type="PANTHER" id="PTHR10805:SF0">
    <property type="entry name" value="COATOMER SUBUNIT EPSILON"/>
    <property type="match status" value="1"/>
</dbReference>
<keyword evidence="4" id="KW-0813">Transport</keyword>
<dbReference type="GO" id="GO:0005198">
    <property type="term" value="F:structural molecule activity"/>
    <property type="evidence" value="ECO:0007669"/>
    <property type="project" value="InterPro"/>
</dbReference>
<dbReference type="STRING" id="1314781.A0A165HZ40"/>
<evidence type="ECO:0000256" key="10">
    <source>
        <dbReference type="ARBA" id="ARBA00023329"/>
    </source>
</evidence>
<keyword evidence="9" id="KW-0472">Membrane</keyword>